<dbReference type="InterPro" id="IPR023332">
    <property type="entry name" value="Proteasome_alpha-type"/>
</dbReference>
<evidence type="ECO:0000256" key="3">
    <source>
        <dbReference type="ARBA" id="ARBA00023242"/>
    </source>
</evidence>
<dbReference type="PROSITE" id="PS00388">
    <property type="entry name" value="PROTEASOME_ALPHA_1"/>
    <property type="match status" value="1"/>
</dbReference>
<dbReference type="CDD" id="cd03750">
    <property type="entry name" value="proteasome_alpha_type_2"/>
    <property type="match status" value="1"/>
</dbReference>
<evidence type="ECO:0000256" key="4">
    <source>
        <dbReference type="PROSITE-ProRule" id="PRU00808"/>
    </source>
</evidence>
<comment type="subunit">
    <text evidence="5">The 26S proteasome consists of a 20S proteasome core and two 19S regulatory subunits.</text>
</comment>
<dbReference type="SUPFAM" id="SSF56235">
    <property type="entry name" value="N-terminal nucleophile aminohydrolases (Ntn hydrolases)"/>
    <property type="match status" value="1"/>
</dbReference>
<name>A0AAV2TET2_CALDB</name>
<dbReference type="InterPro" id="IPR001353">
    <property type="entry name" value="Proteasome_sua/b"/>
</dbReference>
<feature type="domain" description="Proteasome alpha-type subunits" evidence="6">
    <location>
        <begin position="5"/>
        <end position="27"/>
    </location>
</feature>
<dbReference type="InterPro" id="IPR050115">
    <property type="entry name" value="Proteasome_alpha"/>
</dbReference>
<evidence type="ECO:0000256" key="5">
    <source>
        <dbReference type="RuleBase" id="RU000551"/>
    </source>
</evidence>
<evidence type="ECO:0000259" key="6">
    <source>
        <dbReference type="PROSITE" id="PS00388"/>
    </source>
</evidence>
<evidence type="ECO:0000256" key="2">
    <source>
        <dbReference type="ARBA" id="ARBA00022942"/>
    </source>
</evidence>
<dbReference type="InterPro" id="IPR000426">
    <property type="entry name" value="Proteasome_asu_N"/>
</dbReference>
<sequence length="235" mass="25855">MSERYSFSLTTFSPSGKLVQIEYALKAVEAGAPSVGIRATNGVVLAVEKKFTSKLIDETTISKIEPITDSIGMVYSGLSPDYRVLVKQARKSAQAYHMAYGEGISPEQLVVRIAAVMQEYTQSGGVRPFGVSLLVAGWDYDAKRAFLYQCDPSGTYFPWKATALGHNSQNGKSFLEKRYNKDLELDDAVHAAILTLKESFEGQMTENNIEIGICNESGFRVLTPSEVKDYLVAIQ</sequence>
<evidence type="ECO:0000256" key="1">
    <source>
        <dbReference type="ARBA" id="ARBA00022490"/>
    </source>
</evidence>
<comment type="similarity">
    <text evidence="4 5">Belongs to the peptidase T1A family.</text>
</comment>
<gene>
    <name evidence="7" type="ORF">CDAUBV1_LOCUS8754</name>
</gene>
<dbReference type="Proteomes" id="UP001497525">
    <property type="component" value="Unassembled WGS sequence"/>
</dbReference>
<comment type="subcellular location">
    <subcellularLocation>
        <location evidence="5">Cytoplasm</location>
    </subcellularLocation>
    <subcellularLocation>
        <location evidence="5">Nucleus</location>
    </subcellularLocation>
</comment>
<dbReference type="GO" id="GO:0019773">
    <property type="term" value="C:proteasome core complex, alpha-subunit complex"/>
    <property type="evidence" value="ECO:0007669"/>
    <property type="project" value="UniProtKB-UniRule"/>
</dbReference>
<keyword evidence="1 5" id="KW-0963">Cytoplasm</keyword>
<evidence type="ECO:0000313" key="7">
    <source>
        <dbReference type="EMBL" id="CAL5134792.1"/>
    </source>
</evidence>
<proteinExistence type="inferred from homology"/>
<dbReference type="InterPro" id="IPR029055">
    <property type="entry name" value="Ntn_hydrolases_N"/>
</dbReference>
<dbReference type="GO" id="GO:0005737">
    <property type="term" value="C:cytoplasm"/>
    <property type="evidence" value="ECO:0007669"/>
    <property type="project" value="UniProtKB-SubCell"/>
</dbReference>
<dbReference type="EMBL" id="CAXLJL010000223">
    <property type="protein sequence ID" value="CAL5134792.1"/>
    <property type="molecule type" value="Genomic_DNA"/>
</dbReference>
<dbReference type="PROSITE" id="PS51475">
    <property type="entry name" value="PROTEASOME_ALPHA_2"/>
    <property type="match status" value="1"/>
</dbReference>
<dbReference type="Gene3D" id="3.60.20.10">
    <property type="entry name" value="Glutamine Phosphoribosylpyrophosphate, subunit 1, domain 1"/>
    <property type="match status" value="1"/>
</dbReference>
<dbReference type="NCBIfam" id="NF003075">
    <property type="entry name" value="PRK03996.1"/>
    <property type="match status" value="1"/>
</dbReference>
<protein>
    <recommendedName>
        <fullName evidence="5">Proteasome subunit alpha type</fullName>
    </recommendedName>
</protein>
<dbReference type="PANTHER" id="PTHR11599">
    <property type="entry name" value="PROTEASOME SUBUNIT ALPHA/BETA"/>
    <property type="match status" value="1"/>
</dbReference>
<accession>A0AAV2TET2</accession>
<dbReference type="FunFam" id="3.60.20.10:FF:000012">
    <property type="entry name" value="Proteasome subunit alpha type"/>
    <property type="match status" value="1"/>
</dbReference>
<dbReference type="GO" id="GO:0006511">
    <property type="term" value="P:ubiquitin-dependent protein catabolic process"/>
    <property type="evidence" value="ECO:0007669"/>
    <property type="project" value="InterPro"/>
</dbReference>
<organism evidence="7 8">
    <name type="scientific">Calicophoron daubneyi</name>
    <name type="common">Rumen fluke</name>
    <name type="synonym">Paramphistomum daubneyi</name>
    <dbReference type="NCBI Taxonomy" id="300641"/>
    <lineage>
        <taxon>Eukaryota</taxon>
        <taxon>Metazoa</taxon>
        <taxon>Spiralia</taxon>
        <taxon>Lophotrochozoa</taxon>
        <taxon>Platyhelminthes</taxon>
        <taxon>Trematoda</taxon>
        <taxon>Digenea</taxon>
        <taxon>Plagiorchiida</taxon>
        <taxon>Pronocephalata</taxon>
        <taxon>Paramphistomoidea</taxon>
        <taxon>Paramphistomidae</taxon>
        <taxon>Calicophoron</taxon>
    </lineage>
</organism>
<reference evidence="7" key="1">
    <citation type="submission" date="2024-06" db="EMBL/GenBank/DDBJ databases">
        <authorList>
            <person name="Liu X."/>
            <person name="Lenzi L."/>
            <person name="Haldenby T S."/>
            <person name="Uol C."/>
        </authorList>
    </citation>
    <scope>NUCLEOTIDE SEQUENCE</scope>
</reference>
<comment type="caution">
    <text evidence="7">The sequence shown here is derived from an EMBL/GenBank/DDBJ whole genome shotgun (WGS) entry which is preliminary data.</text>
</comment>
<dbReference type="GO" id="GO:0005634">
    <property type="term" value="C:nucleus"/>
    <property type="evidence" value="ECO:0007669"/>
    <property type="project" value="UniProtKB-SubCell"/>
</dbReference>
<keyword evidence="3 5" id="KW-0539">Nucleus</keyword>
<dbReference type="Pfam" id="PF10584">
    <property type="entry name" value="Proteasome_A_N"/>
    <property type="match status" value="1"/>
</dbReference>
<evidence type="ECO:0000313" key="8">
    <source>
        <dbReference type="Proteomes" id="UP001497525"/>
    </source>
</evidence>
<dbReference type="AlphaFoldDB" id="A0AAV2TET2"/>
<keyword evidence="2 4" id="KW-0647">Proteasome</keyword>
<dbReference type="Pfam" id="PF00227">
    <property type="entry name" value="Proteasome"/>
    <property type="match status" value="1"/>
</dbReference>
<dbReference type="SMART" id="SM00948">
    <property type="entry name" value="Proteasome_A_N"/>
    <property type="match status" value="1"/>
</dbReference>